<sequence>MINHHPALSESPAGAFSIWDAAHMFKYATSRFAAIHLAQMAEQNPSVAYKYSFVQHLVWEAEVLQRFVIPFVSMCAAKNINTSMPTYLGKVLLLVTAYQTEGRDRIDLFADFWDCQHDDVGDLAFGHRVVPCYRHNWWNNSFYYSPMQMPLWFSVAEVKNLTADHFKQRPALGLMIPEPIIHPHSEDPLLQQLQVLRTEVAHLGLDLGHLLVNKLEATEAAVDAMNQLEQPVDEVCDAMAASRVVVAVLEKDYNNGRIGTSPRGDPFPELHPFVR</sequence>
<organism evidence="1 2">
    <name type="scientific">Suillus discolor</name>
    <dbReference type="NCBI Taxonomy" id="1912936"/>
    <lineage>
        <taxon>Eukaryota</taxon>
        <taxon>Fungi</taxon>
        <taxon>Dikarya</taxon>
        <taxon>Basidiomycota</taxon>
        <taxon>Agaricomycotina</taxon>
        <taxon>Agaricomycetes</taxon>
        <taxon>Agaricomycetidae</taxon>
        <taxon>Boletales</taxon>
        <taxon>Suillineae</taxon>
        <taxon>Suillaceae</taxon>
        <taxon>Suillus</taxon>
    </lineage>
</organism>
<dbReference type="Proteomes" id="UP000823399">
    <property type="component" value="Unassembled WGS sequence"/>
</dbReference>
<name>A0A9P7FAJ4_9AGAM</name>
<evidence type="ECO:0000313" key="1">
    <source>
        <dbReference type="EMBL" id="KAG2112358.1"/>
    </source>
</evidence>
<dbReference type="RefSeq" id="XP_041295289.1">
    <property type="nucleotide sequence ID" value="XM_041433497.1"/>
</dbReference>
<protein>
    <submittedName>
        <fullName evidence="1">Uncharacterized protein</fullName>
    </submittedName>
</protein>
<dbReference type="AlphaFoldDB" id="A0A9P7FAJ4"/>
<comment type="caution">
    <text evidence="1">The sequence shown here is derived from an EMBL/GenBank/DDBJ whole genome shotgun (WGS) entry which is preliminary data.</text>
</comment>
<accession>A0A9P7FAJ4</accession>
<proteinExistence type="predicted"/>
<gene>
    <name evidence="1" type="ORF">F5147DRAFT_650992</name>
</gene>
<keyword evidence="2" id="KW-1185">Reference proteome</keyword>
<dbReference type="GeneID" id="64695756"/>
<dbReference type="OrthoDB" id="2614657at2759"/>
<dbReference type="EMBL" id="JABBWM010000015">
    <property type="protein sequence ID" value="KAG2112358.1"/>
    <property type="molecule type" value="Genomic_DNA"/>
</dbReference>
<evidence type="ECO:0000313" key="2">
    <source>
        <dbReference type="Proteomes" id="UP000823399"/>
    </source>
</evidence>
<reference evidence="1" key="1">
    <citation type="journal article" date="2020" name="New Phytol.">
        <title>Comparative genomics reveals dynamic genome evolution in host specialist ectomycorrhizal fungi.</title>
        <authorList>
            <person name="Lofgren L.A."/>
            <person name="Nguyen N.H."/>
            <person name="Vilgalys R."/>
            <person name="Ruytinx J."/>
            <person name="Liao H.L."/>
            <person name="Branco S."/>
            <person name="Kuo A."/>
            <person name="LaButti K."/>
            <person name="Lipzen A."/>
            <person name="Andreopoulos W."/>
            <person name="Pangilinan J."/>
            <person name="Riley R."/>
            <person name="Hundley H."/>
            <person name="Na H."/>
            <person name="Barry K."/>
            <person name="Grigoriev I.V."/>
            <person name="Stajich J.E."/>
            <person name="Kennedy P.G."/>
        </authorList>
    </citation>
    <scope>NUCLEOTIDE SEQUENCE</scope>
    <source>
        <strain evidence="1">FC423</strain>
    </source>
</reference>